<keyword evidence="2" id="KW-0067">ATP-binding</keyword>
<evidence type="ECO:0000313" key="5">
    <source>
        <dbReference type="Proteomes" id="UP000078437"/>
    </source>
</evidence>
<dbReference type="EMBL" id="CP013979">
    <property type="protein sequence ID" value="ANJ27528.1"/>
    <property type="molecule type" value="Genomic_DNA"/>
</dbReference>
<dbReference type="Pfam" id="PF02661">
    <property type="entry name" value="Fic"/>
    <property type="match status" value="1"/>
</dbReference>
<dbReference type="InterPro" id="IPR003812">
    <property type="entry name" value="Fido"/>
</dbReference>
<feature type="binding site" evidence="2">
    <location>
        <begin position="212"/>
        <end position="219"/>
    </location>
    <ligand>
        <name>ATP</name>
        <dbReference type="ChEBI" id="CHEBI:30616"/>
    </ligand>
</feature>
<proteinExistence type="predicted"/>
<evidence type="ECO:0000313" key="4">
    <source>
        <dbReference type="EMBL" id="ANJ27528.1"/>
    </source>
</evidence>
<gene>
    <name evidence="4" type="ORF">ATC03_13210</name>
</gene>
<name>A0A191WH77_9MICO</name>
<dbReference type="Gene3D" id="1.10.3290.10">
    <property type="entry name" value="Fido-like domain"/>
    <property type="match status" value="1"/>
</dbReference>
<protein>
    <recommendedName>
        <fullName evidence="3">Fido domain-containing protein</fullName>
    </recommendedName>
</protein>
<dbReference type="KEGG" id="agy:ATC03_13210"/>
<dbReference type="AlphaFoldDB" id="A0A191WH77"/>
<evidence type="ECO:0000256" key="1">
    <source>
        <dbReference type="PIRSR" id="PIRSR640198-1"/>
    </source>
</evidence>
<dbReference type="PROSITE" id="PS51459">
    <property type="entry name" value="FIDO"/>
    <property type="match status" value="1"/>
</dbReference>
<dbReference type="GO" id="GO:0005524">
    <property type="term" value="F:ATP binding"/>
    <property type="evidence" value="ECO:0007669"/>
    <property type="project" value="UniProtKB-KW"/>
</dbReference>
<keyword evidence="2" id="KW-0547">Nucleotide-binding</keyword>
<keyword evidence="5" id="KW-1185">Reference proteome</keyword>
<dbReference type="SUPFAM" id="SSF140931">
    <property type="entry name" value="Fic-like"/>
    <property type="match status" value="1"/>
</dbReference>
<accession>A0A191WH77</accession>
<dbReference type="InterPro" id="IPR036597">
    <property type="entry name" value="Fido-like_dom_sf"/>
</dbReference>
<organism evidence="4 5">
    <name type="scientific">Agromyces aureus</name>
    <dbReference type="NCBI Taxonomy" id="453304"/>
    <lineage>
        <taxon>Bacteria</taxon>
        <taxon>Bacillati</taxon>
        <taxon>Actinomycetota</taxon>
        <taxon>Actinomycetes</taxon>
        <taxon>Micrococcales</taxon>
        <taxon>Microbacteriaceae</taxon>
        <taxon>Agromyces</taxon>
    </lineage>
</organism>
<evidence type="ECO:0000259" key="3">
    <source>
        <dbReference type="PROSITE" id="PS51459"/>
    </source>
</evidence>
<dbReference type="PANTHER" id="PTHR13504">
    <property type="entry name" value="FIDO DOMAIN-CONTAINING PROTEIN DDB_G0283145"/>
    <property type="match status" value="1"/>
</dbReference>
<dbReference type="Proteomes" id="UP000078437">
    <property type="component" value="Chromosome"/>
</dbReference>
<reference evidence="5" key="2">
    <citation type="submission" date="2016-01" db="EMBL/GenBank/DDBJ databases">
        <title>Complete genome sequence of Agromyces aureus AR33T and comparison with related organisms.</title>
        <authorList>
            <person name="Corretto E."/>
            <person name="Antonielli L."/>
            <person name="Sessitsch A."/>
            <person name="Brader G."/>
        </authorList>
    </citation>
    <scope>NUCLEOTIDE SEQUENCE [LARGE SCALE GENOMIC DNA]</scope>
    <source>
        <strain evidence="5">AR33</strain>
    </source>
</reference>
<feature type="domain" description="Fido" evidence="3">
    <location>
        <begin position="122"/>
        <end position="272"/>
    </location>
</feature>
<evidence type="ECO:0000256" key="2">
    <source>
        <dbReference type="PIRSR" id="PIRSR640198-2"/>
    </source>
</evidence>
<sequence>MVPWVSRGRRGSRADRMLTQVAVSLPPKIAELEFIPSSTRELDRAVREATALEDDAADLMAPLGRFLIRIESVASSKIESVEASPDEYARAIGGVRSNAAAVSMVAAAKAVTRLVDASATVIEMPAILDAHRLLMEDDPAERDYAGRVRDMQNWIGGSDSSPRGALYVPPPGETVDGYMDDLLRFVNRDDIHPVAQAAIAHAQFESIHPFTDGNGRIGRALLNSVLRRTGVSKTVVIPIASALAADQNHYFGLLGRYREGDADAIVQDLALGAQVASREAAKTATSFRDLPREWHAEARPRRGSAVETLVDALLENPIITAADAERIAGVETANAYRAMRRLEDTGVVREVTGRKRDQVWAAVAVLDELDDLNVRIAAAIRVEREN</sequence>
<reference evidence="4 5" key="1">
    <citation type="journal article" date="2016" name="Int. J. Syst. Evol. Microbiol.">
        <title>Agromyces aureus sp. nov., isolated from the rhizosphere of Salix caprea L. grown in a heavy-metal-contaminated soil.</title>
        <authorList>
            <person name="Corretto E."/>
            <person name="Antonielli L."/>
            <person name="Sessitsch A."/>
            <person name="Compant S."/>
            <person name="Gorfer M."/>
            <person name="Kuffner M."/>
            <person name="Brader G."/>
        </authorList>
    </citation>
    <scope>NUCLEOTIDE SEQUENCE [LARGE SCALE GENOMIC DNA]</scope>
    <source>
        <strain evidence="4 5">AR33</strain>
    </source>
</reference>
<feature type="active site" evidence="1">
    <location>
        <position position="208"/>
    </location>
</feature>
<dbReference type="PANTHER" id="PTHR13504:SF38">
    <property type="entry name" value="FIDO DOMAIN-CONTAINING PROTEIN"/>
    <property type="match status" value="1"/>
</dbReference>
<dbReference type="STRING" id="453304.ATC03_13210"/>
<dbReference type="InterPro" id="IPR040198">
    <property type="entry name" value="Fido_containing"/>
</dbReference>